<feature type="transmembrane region" description="Helical" evidence="7">
    <location>
        <begin position="84"/>
        <end position="106"/>
    </location>
</feature>
<feature type="transmembrane region" description="Helical" evidence="7">
    <location>
        <begin position="174"/>
        <end position="197"/>
    </location>
</feature>
<dbReference type="InterPro" id="IPR005828">
    <property type="entry name" value="MFS_sugar_transport-like"/>
</dbReference>
<evidence type="ECO:0000256" key="1">
    <source>
        <dbReference type="ARBA" id="ARBA00004141"/>
    </source>
</evidence>
<evidence type="ECO:0000313" key="9">
    <source>
        <dbReference type="Proteomes" id="UP001417504"/>
    </source>
</evidence>
<accession>A0AAP0PUV2</accession>
<sequence>MLSTNQLTALIFTSSFYLSALLVQYPASITTSNFGRRFSIAIGATTYLLLRGSLNTLIQLMITIGIFLANLINYNTNKIKGGWGWRLSLGLAAVSAAIVILRSLYLPDTPNSMIERSKSEEDMKKNLQRLRGTNNILEEYHDLGEACANASKAKNNNNNYYALIFQRKYRPQMVMAFLIPFFQQLTGINVIIFYALVLFQTLGFGDNAYLMSMVTIGSVNVLGSVVAIALVDRAGRRVLFTKWGGSDAHISGYHSHLEGVRSNLRRGKRSKSAFT</sequence>
<keyword evidence="9" id="KW-1185">Reference proteome</keyword>
<evidence type="ECO:0008006" key="10">
    <source>
        <dbReference type="Google" id="ProtNLM"/>
    </source>
</evidence>
<dbReference type="PANTHER" id="PTHR23500">
    <property type="entry name" value="SOLUTE CARRIER FAMILY 2, FACILITATED GLUCOSE TRANSPORTER"/>
    <property type="match status" value="1"/>
</dbReference>
<organism evidence="8 9">
    <name type="scientific">Stephania japonica</name>
    <dbReference type="NCBI Taxonomy" id="461633"/>
    <lineage>
        <taxon>Eukaryota</taxon>
        <taxon>Viridiplantae</taxon>
        <taxon>Streptophyta</taxon>
        <taxon>Embryophyta</taxon>
        <taxon>Tracheophyta</taxon>
        <taxon>Spermatophyta</taxon>
        <taxon>Magnoliopsida</taxon>
        <taxon>Ranunculales</taxon>
        <taxon>Menispermaceae</taxon>
        <taxon>Menispermoideae</taxon>
        <taxon>Cissampelideae</taxon>
        <taxon>Stephania</taxon>
    </lineage>
</organism>
<feature type="transmembrane region" description="Helical" evidence="7">
    <location>
        <begin position="209"/>
        <end position="231"/>
    </location>
</feature>
<evidence type="ECO:0000256" key="7">
    <source>
        <dbReference type="SAM" id="Phobius"/>
    </source>
</evidence>
<reference evidence="8 9" key="1">
    <citation type="submission" date="2024-01" db="EMBL/GenBank/DDBJ databases">
        <title>Genome assemblies of Stephania.</title>
        <authorList>
            <person name="Yang L."/>
        </authorList>
    </citation>
    <scope>NUCLEOTIDE SEQUENCE [LARGE SCALE GENOMIC DNA]</scope>
    <source>
        <strain evidence="8">QJT</strain>
        <tissue evidence="8">Leaf</tissue>
    </source>
</reference>
<feature type="transmembrane region" description="Helical" evidence="7">
    <location>
        <begin position="48"/>
        <end position="72"/>
    </location>
</feature>
<dbReference type="GO" id="GO:0015144">
    <property type="term" value="F:carbohydrate transmembrane transporter activity"/>
    <property type="evidence" value="ECO:0007669"/>
    <property type="project" value="InterPro"/>
</dbReference>
<dbReference type="AlphaFoldDB" id="A0AAP0PUV2"/>
<dbReference type="SUPFAM" id="SSF103473">
    <property type="entry name" value="MFS general substrate transporter"/>
    <property type="match status" value="1"/>
</dbReference>
<keyword evidence="4 7" id="KW-0812">Transmembrane</keyword>
<dbReference type="InterPro" id="IPR036259">
    <property type="entry name" value="MFS_trans_sf"/>
</dbReference>
<evidence type="ECO:0000256" key="4">
    <source>
        <dbReference type="ARBA" id="ARBA00022692"/>
    </source>
</evidence>
<evidence type="ECO:0000313" key="8">
    <source>
        <dbReference type="EMBL" id="KAK9155740.1"/>
    </source>
</evidence>
<evidence type="ECO:0000256" key="6">
    <source>
        <dbReference type="ARBA" id="ARBA00023136"/>
    </source>
</evidence>
<evidence type="ECO:0000256" key="2">
    <source>
        <dbReference type="ARBA" id="ARBA00010992"/>
    </source>
</evidence>
<keyword evidence="5 7" id="KW-1133">Transmembrane helix</keyword>
<protein>
    <recommendedName>
        <fullName evidence="10">Major facilitator superfamily (MFS) profile domain-containing protein</fullName>
    </recommendedName>
</protein>
<proteinExistence type="inferred from homology"/>
<keyword evidence="3" id="KW-0813">Transport</keyword>
<gene>
    <name evidence="8" type="ORF">Sjap_003220</name>
</gene>
<dbReference type="Gene3D" id="1.20.1250.20">
    <property type="entry name" value="MFS general substrate transporter like domains"/>
    <property type="match status" value="1"/>
</dbReference>
<comment type="caution">
    <text evidence="8">The sequence shown here is derived from an EMBL/GenBank/DDBJ whole genome shotgun (WGS) entry which is preliminary data.</text>
</comment>
<comment type="subcellular location">
    <subcellularLocation>
        <location evidence="1">Membrane</location>
        <topology evidence="1">Multi-pass membrane protein</topology>
    </subcellularLocation>
</comment>
<keyword evidence="6 7" id="KW-0472">Membrane</keyword>
<dbReference type="EMBL" id="JBBNAE010000001">
    <property type="protein sequence ID" value="KAK9155740.1"/>
    <property type="molecule type" value="Genomic_DNA"/>
</dbReference>
<dbReference type="InterPro" id="IPR005829">
    <property type="entry name" value="Sugar_transporter_CS"/>
</dbReference>
<feature type="transmembrane region" description="Helical" evidence="7">
    <location>
        <begin position="6"/>
        <end position="27"/>
    </location>
</feature>
<dbReference type="Pfam" id="PF00083">
    <property type="entry name" value="Sugar_tr"/>
    <property type="match status" value="1"/>
</dbReference>
<dbReference type="GO" id="GO:0016020">
    <property type="term" value="C:membrane"/>
    <property type="evidence" value="ECO:0007669"/>
    <property type="project" value="UniProtKB-SubCell"/>
</dbReference>
<name>A0AAP0PUV2_9MAGN</name>
<dbReference type="InterPro" id="IPR045262">
    <property type="entry name" value="STP/PLT_plant"/>
</dbReference>
<evidence type="ECO:0000256" key="3">
    <source>
        <dbReference type="ARBA" id="ARBA00022448"/>
    </source>
</evidence>
<dbReference type="Proteomes" id="UP001417504">
    <property type="component" value="Unassembled WGS sequence"/>
</dbReference>
<dbReference type="PANTHER" id="PTHR23500:SF574">
    <property type="entry name" value="SUGAR TRANSPORT PROTEIN 1"/>
    <property type="match status" value="1"/>
</dbReference>
<dbReference type="PROSITE" id="PS00216">
    <property type="entry name" value="SUGAR_TRANSPORT_1"/>
    <property type="match status" value="1"/>
</dbReference>
<evidence type="ECO:0000256" key="5">
    <source>
        <dbReference type="ARBA" id="ARBA00022989"/>
    </source>
</evidence>
<comment type="similarity">
    <text evidence="2">Belongs to the major facilitator superfamily. Sugar transporter (TC 2.A.1.1) family.</text>
</comment>